<dbReference type="GO" id="GO:0005634">
    <property type="term" value="C:nucleus"/>
    <property type="evidence" value="ECO:0007669"/>
    <property type="project" value="UniProtKB-SubCell"/>
</dbReference>
<keyword evidence="9" id="KW-0539">Nucleus</keyword>
<dbReference type="PANTHER" id="PTHR11886:SF35">
    <property type="entry name" value="DYNEIN LIGHT CHAIN"/>
    <property type="match status" value="1"/>
</dbReference>
<evidence type="ECO:0000256" key="8">
    <source>
        <dbReference type="ARBA" id="ARBA00023212"/>
    </source>
</evidence>
<dbReference type="GO" id="GO:0007017">
    <property type="term" value="P:microtubule-based process"/>
    <property type="evidence" value="ECO:0007669"/>
    <property type="project" value="InterPro"/>
</dbReference>
<keyword evidence="4 10" id="KW-0963">Cytoplasm</keyword>
<dbReference type="GO" id="GO:0005874">
    <property type="term" value="C:microtubule"/>
    <property type="evidence" value="ECO:0007669"/>
    <property type="project" value="UniProtKB-KW"/>
</dbReference>
<evidence type="ECO:0000313" key="12">
    <source>
        <dbReference type="Proteomes" id="UP000649617"/>
    </source>
</evidence>
<dbReference type="AlphaFoldDB" id="A0A812J2X8"/>
<organism evidence="11 12">
    <name type="scientific">Symbiodinium pilosum</name>
    <name type="common">Dinoflagellate</name>
    <dbReference type="NCBI Taxonomy" id="2952"/>
    <lineage>
        <taxon>Eukaryota</taxon>
        <taxon>Sar</taxon>
        <taxon>Alveolata</taxon>
        <taxon>Dinophyceae</taxon>
        <taxon>Suessiales</taxon>
        <taxon>Symbiodiniaceae</taxon>
        <taxon>Symbiodinium</taxon>
    </lineage>
</organism>
<keyword evidence="3" id="KW-0813">Transport</keyword>
<evidence type="ECO:0000256" key="9">
    <source>
        <dbReference type="ARBA" id="ARBA00023242"/>
    </source>
</evidence>
<protein>
    <recommendedName>
        <fullName evidence="10">Dynein light chain</fullName>
    </recommendedName>
</protein>
<dbReference type="SUPFAM" id="SSF54648">
    <property type="entry name" value="DLC"/>
    <property type="match status" value="1"/>
</dbReference>
<evidence type="ECO:0000256" key="7">
    <source>
        <dbReference type="ARBA" id="ARBA00022927"/>
    </source>
</evidence>
<keyword evidence="10" id="KW-0505">Motor protein</keyword>
<proteinExistence type="inferred from homology"/>
<keyword evidence="7" id="KW-0653">Protein transport</keyword>
<keyword evidence="8 10" id="KW-0206">Cytoskeleton</keyword>
<comment type="subcellular location">
    <subcellularLocation>
        <location evidence="2 10">Cytoplasm</location>
        <location evidence="2 10">Cytoskeleton</location>
    </subcellularLocation>
    <subcellularLocation>
        <location evidence="1">Nucleus</location>
    </subcellularLocation>
</comment>
<keyword evidence="10" id="KW-0243">Dynein</keyword>
<dbReference type="PANTHER" id="PTHR11886">
    <property type="entry name" value="DYNEIN LIGHT CHAIN"/>
    <property type="match status" value="1"/>
</dbReference>
<name>A0A812J2X8_SYMPI</name>
<dbReference type="OrthoDB" id="10033309at2759"/>
<evidence type="ECO:0000256" key="6">
    <source>
        <dbReference type="ARBA" id="ARBA00022816"/>
    </source>
</evidence>
<comment type="caution">
    <text evidence="11">The sequence shown here is derived from an EMBL/GenBank/DDBJ whole genome shotgun (WGS) entry which is preliminary data.</text>
</comment>
<dbReference type="GO" id="GO:0051028">
    <property type="term" value="P:mRNA transport"/>
    <property type="evidence" value="ECO:0007669"/>
    <property type="project" value="UniProtKB-KW"/>
</dbReference>
<evidence type="ECO:0000256" key="3">
    <source>
        <dbReference type="ARBA" id="ARBA00022448"/>
    </source>
</evidence>
<dbReference type="Pfam" id="PF01221">
    <property type="entry name" value="Dynein_light"/>
    <property type="match status" value="1"/>
</dbReference>
<dbReference type="GO" id="GO:0005868">
    <property type="term" value="C:cytoplasmic dynein complex"/>
    <property type="evidence" value="ECO:0007669"/>
    <property type="project" value="TreeGrafter"/>
</dbReference>
<accession>A0A812J2X8</accession>
<evidence type="ECO:0000256" key="5">
    <source>
        <dbReference type="ARBA" id="ARBA00022701"/>
    </source>
</evidence>
<dbReference type="FunFam" id="3.30.740.10:FF:000005">
    <property type="entry name" value="Dynein light chain"/>
    <property type="match status" value="1"/>
</dbReference>
<dbReference type="GO" id="GO:0015031">
    <property type="term" value="P:protein transport"/>
    <property type="evidence" value="ECO:0007669"/>
    <property type="project" value="UniProtKB-KW"/>
</dbReference>
<gene>
    <name evidence="11" type="primary">Dynll1</name>
    <name evidence="11" type="ORF">SPIL2461_LOCUS1356</name>
</gene>
<sequence length="116" mass="13094">MPEGTKVQHDTDEGSEYIRDAVQQASTAMGKFENEKDISRHIKAFFDGKYGPNWHCIVGKGFATHATYEAKTSMFFYLPPLAILLYKMGRPPKLGLVVEFDVLVNYLVLPSCNMCK</sequence>
<dbReference type="Gene3D" id="3.30.740.10">
    <property type="entry name" value="Protein Inhibitor Of Neuronal Nitric Oxide Synthase"/>
    <property type="match status" value="1"/>
</dbReference>
<keyword evidence="6" id="KW-0509">mRNA transport</keyword>
<reference evidence="11" key="1">
    <citation type="submission" date="2021-02" db="EMBL/GenBank/DDBJ databases">
        <authorList>
            <person name="Dougan E. K."/>
            <person name="Rhodes N."/>
            <person name="Thang M."/>
            <person name="Chan C."/>
        </authorList>
    </citation>
    <scope>NUCLEOTIDE SEQUENCE</scope>
</reference>
<evidence type="ECO:0000256" key="2">
    <source>
        <dbReference type="ARBA" id="ARBA00004245"/>
    </source>
</evidence>
<comment type="similarity">
    <text evidence="10">Belongs to the dynein light chain family.</text>
</comment>
<keyword evidence="12" id="KW-1185">Reference proteome</keyword>
<dbReference type="InterPro" id="IPR001372">
    <property type="entry name" value="Dynein_light_chain_typ-1/2"/>
</dbReference>
<dbReference type="Proteomes" id="UP000649617">
    <property type="component" value="Unassembled WGS sequence"/>
</dbReference>
<evidence type="ECO:0000256" key="10">
    <source>
        <dbReference type="RuleBase" id="RU365010"/>
    </source>
</evidence>
<keyword evidence="5 10" id="KW-0493">Microtubule</keyword>
<evidence type="ECO:0000313" key="11">
    <source>
        <dbReference type="EMBL" id="CAE7188029.1"/>
    </source>
</evidence>
<evidence type="ECO:0000256" key="4">
    <source>
        <dbReference type="ARBA" id="ARBA00022490"/>
    </source>
</evidence>
<dbReference type="GO" id="GO:0045505">
    <property type="term" value="F:dynein intermediate chain binding"/>
    <property type="evidence" value="ECO:0007669"/>
    <property type="project" value="TreeGrafter"/>
</dbReference>
<dbReference type="EMBL" id="CAJNIZ010001303">
    <property type="protein sequence ID" value="CAE7188029.1"/>
    <property type="molecule type" value="Genomic_DNA"/>
</dbReference>
<dbReference type="SMART" id="SM01375">
    <property type="entry name" value="Dynein_light"/>
    <property type="match status" value="1"/>
</dbReference>
<evidence type="ECO:0000256" key="1">
    <source>
        <dbReference type="ARBA" id="ARBA00004123"/>
    </source>
</evidence>
<dbReference type="InterPro" id="IPR037177">
    <property type="entry name" value="DLC_sf"/>
</dbReference>